<dbReference type="RefSeq" id="WP_120192114.1">
    <property type="nucleotide sequence ID" value="NZ_RAPK01000007.1"/>
</dbReference>
<gene>
    <name evidence="1" type="ORF">ATL39_0916</name>
</gene>
<organism evidence="1 2">
    <name type="scientific">Sinobaca qinghaiensis</name>
    <dbReference type="NCBI Taxonomy" id="342944"/>
    <lineage>
        <taxon>Bacteria</taxon>
        <taxon>Bacillati</taxon>
        <taxon>Bacillota</taxon>
        <taxon>Bacilli</taxon>
        <taxon>Bacillales</taxon>
        <taxon>Sporolactobacillaceae</taxon>
        <taxon>Sinobaca</taxon>
    </lineage>
</organism>
<reference evidence="1 2" key="1">
    <citation type="submission" date="2018-09" db="EMBL/GenBank/DDBJ databases">
        <title>Genomic Encyclopedia of Archaeal and Bacterial Type Strains, Phase II (KMG-II): from individual species to whole genera.</title>
        <authorList>
            <person name="Goeker M."/>
        </authorList>
    </citation>
    <scope>NUCLEOTIDE SEQUENCE [LARGE SCALE GENOMIC DNA]</scope>
    <source>
        <strain evidence="1 2">DSM 17008</strain>
    </source>
</reference>
<dbReference type="EMBL" id="RAPK01000007">
    <property type="protein sequence ID" value="RKD75218.1"/>
    <property type="molecule type" value="Genomic_DNA"/>
</dbReference>
<dbReference type="InterPro" id="IPR032359">
    <property type="entry name" value="KwaB-like"/>
</dbReference>
<evidence type="ECO:0000313" key="1">
    <source>
        <dbReference type="EMBL" id="RKD75218.1"/>
    </source>
</evidence>
<protein>
    <submittedName>
        <fullName evidence="1">Uncharacterized protein DUF4868</fullName>
    </submittedName>
</protein>
<dbReference type="Proteomes" id="UP000285120">
    <property type="component" value="Unassembled WGS sequence"/>
</dbReference>
<keyword evidence="2" id="KW-1185">Reference proteome</keyword>
<name>A0A419V5J4_9BACL</name>
<proteinExistence type="predicted"/>
<dbReference type="OrthoDB" id="2678344at2"/>
<comment type="caution">
    <text evidence="1">The sequence shown here is derived from an EMBL/GenBank/DDBJ whole genome shotgun (WGS) entry which is preliminary data.</text>
</comment>
<dbReference type="AlphaFoldDB" id="A0A419V5J4"/>
<sequence length="307" mass="36274">MDIQNVISLIDERKEDNSNVRLYFTNKKRKNSYESFSPSLSEDLQEEIVKMALNSLRYYEEVDQKKFSPIGQVEGFIETIPIGEVESYTDIINSFREDYVFRQSPNHKQINDLNFYCLKIEIEEEEDIYLFRRVNKFKKLSEAGIIGRFSGENDFIKFRENILGLDGNIDILVYNDEILILNHIALERVFSISDQFLDNAQKTLKYVEDKNRIENFEAFKEDCLSNKRITRILTKILDEQDKMEIVFENFENVINVINTFELKIELAESNTKIIYDNKDQLMNITYLIRDSFYKSIIGDRGGRDESI</sequence>
<accession>A0A419V5J4</accession>
<evidence type="ECO:0000313" key="2">
    <source>
        <dbReference type="Proteomes" id="UP000285120"/>
    </source>
</evidence>
<dbReference type="Pfam" id="PF16162">
    <property type="entry name" value="KwaB"/>
    <property type="match status" value="1"/>
</dbReference>